<sequence>MKQSGCPPLLGEQFPTVEVETTLGRKKLPEDYAGKWVVLFSHPGDFTPVCTTEFVAFQNKMEEFKALNTELIGLSLDDVFAHMKWIEWIRDSFNVSITFPIIADQLGKLATQLGMVSPELGSSTVRTVFIINPKGVILLTMNYPPMVGRNMEEILRAVRALQVATENNVATPVNWPHNEYLGDQVIIPPPRNVMAAQERIEGANQGEYQCLDWWFCYKSLEK</sequence>
<dbReference type="CDD" id="cd03016">
    <property type="entry name" value="PRX_1cys"/>
    <property type="match status" value="1"/>
</dbReference>
<dbReference type="InterPro" id="IPR013766">
    <property type="entry name" value="Thioredoxin_domain"/>
</dbReference>
<evidence type="ECO:0000256" key="11">
    <source>
        <dbReference type="PIRSR" id="PIRSR000239-1"/>
    </source>
</evidence>
<dbReference type="FunFam" id="3.30.1020.10:FF:000002">
    <property type="entry name" value="Peroxiredoxin"/>
    <property type="match status" value="1"/>
</dbReference>
<protein>
    <recommendedName>
        <fullName evidence="10">Peroxiredoxin</fullName>
        <ecNumber evidence="10">1.11.1.24</ecNumber>
    </recommendedName>
    <alternativeName>
        <fullName evidence="10">Thioredoxin peroxidase</fullName>
    </alternativeName>
    <alternativeName>
        <fullName evidence="10">Thioredoxin-dependent peroxiredoxin</fullName>
    </alternativeName>
</protein>
<dbReference type="PIRSF" id="PIRSF000239">
    <property type="entry name" value="AHPC"/>
    <property type="match status" value="1"/>
</dbReference>
<dbReference type="PROSITE" id="PS51352">
    <property type="entry name" value="THIOREDOXIN_2"/>
    <property type="match status" value="1"/>
</dbReference>
<dbReference type="InterPro" id="IPR019479">
    <property type="entry name" value="Peroxiredoxin_C"/>
</dbReference>
<dbReference type="Gene3D" id="3.30.1020.10">
    <property type="entry name" value="Antioxidant, Horf6, Chain A, domain2"/>
    <property type="match status" value="1"/>
</dbReference>
<proteinExistence type="inferred from homology"/>
<dbReference type="InterPro" id="IPR022915">
    <property type="entry name" value="Peroxiredoxin_TDXH"/>
</dbReference>
<feature type="active site" description="Cysteine sulfenic acid (-SOH) intermediate; for peroxidase activity" evidence="11">
    <location>
        <position position="50"/>
    </location>
</feature>
<comment type="similarity">
    <text evidence="8 10">Belongs to the peroxiredoxin family. Prx6 subfamily.</text>
</comment>
<dbReference type="Pfam" id="PF00578">
    <property type="entry name" value="AhpC-TSA"/>
    <property type="match status" value="1"/>
</dbReference>
<evidence type="ECO:0000256" key="10">
    <source>
        <dbReference type="HAMAP-Rule" id="MF_00401"/>
    </source>
</evidence>
<dbReference type="GO" id="GO:0008379">
    <property type="term" value="F:thioredoxin peroxidase activity"/>
    <property type="evidence" value="ECO:0007669"/>
    <property type="project" value="TreeGrafter"/>
</dbReference>
<dbReference type="PANTHER" id="PTHR10681:SF128">
    <property type="entry name" value="THIOREDOXIN-DEPENDENT PEROXIDE REDUCTASE, MITOCHONDRIAL"/>
    <property type="match status" value="1"/>
</dbReference>
<feature type="disulfide bond" description="Interchain (with Cys-216); in linked form" evidence="10">
    <location>
        <position position="50"/>
    </location>
</feature>
<evidence type="ECO:0000259" key="12">
    <source>
        <dbReference type="PROSITE" id="PS51352"/>
    </source>
</evidence>
<dbReference type="HAMAP" id="MF_00401">
    <property type="entry name" value="Peroxiredoxin"/>
    <property type="match status" value="1"/>
</dbReference>
<comment type="caution">
    <text evidence="13">The sequence shown here is derived from an EMBL/GenBank/DDBJ whole genome shotgun (WGS) entry which is preliminary data.</text>
</comment>
<feature type="binding site" evidence="10">
    <location>
        <position position="126"/>
    </location>
    <ligand>
        <name>substrate</name>
    </ligand>
</feature>
<keyword evidence="3 10" id="KW-0575">Peroxidase</keyword>
<keyword evidence="2 10" id="KW-0963">Cytoplasm</keyword>
<keyword evidence="7 10" id="KW-0676">Redox-active center</keyword>
<dbReference type="GO" id="GO:0042744">
    <property type="term" value="P:hydrogen peroxide catabolic process"/>
    <property type="evidence" value="ECO:0007669"/>
    <property type="project" value="TreeGrafter"/>
</dbReference>
<keyword evidence="14" id="KW-1185">Reference proteome</keyword>
<comment type="catalytic activity">
    <reaction evidence="10">
        <text>a hydroperoxide + [thioredoxin]-dithiol = an alcohol + [thioredoxin]-disulfide + H2O</text>
        <dbReference type="Rhea" id="RHEA:62620"/>
        <dbReference type="Rhea" id="RHEA-COMP:10698"/>
        <dbReference type="Rhea" id="RHEA-COMP:10700"/>
        <dbReference type="ChEBI" id="CHEBI:15377"/>
        <dbReference type="ChEBI" id="CHEBI:29950"/>
        <dbReference type="ChEBI" id="CHEBI:30879"/>
        <dbReference type="ChEBI" id="CHEBI:35924"/>
        <dbReference type="ChEBI" id="CHEBI:50058"/>
        <dbReference type="EC" id="1.11.1.24"/>
    </reaction>
</comment>
<dbReference type="EMBL" id="JAMKBJ010000010">
    <property type="protein sequence ID" value="MCZ8537877.1"/>
    <property type="molecule type" value="Genomic_DNA"/>
</dbReference>
<dbReference type="InterPro" id="IPR036249">
    <property type="entry name" value="Thioredoxin-like_sf"/>
</dbReference>
<dbReference type="InterPro" id="IPR045020">
    <property type="entry name" value="PRX_1cys"/>
</dbReference>
<comment type="function">
    <text evidence="9 10">Thiol-specific peroxidase that catalyzes the reduction of hydrogen peroxide and organic hydroperoxides to water and alcohols, respectively. Plays a role in cell protection against oxidative stress by detoxifying peroxides.</text>
</comment>
<evidence type="ECO:0000256" key="7">
    <source>
        <dbReference type="ARBA" id="ARBA00023284"/>
    </source>
</evidence>
<comment type="similarity">
    <text evidence="1">Belongs to the peroxiredoxin family. AhpC/Prx1 subfamily.</text>
</comment>
<dbReference type="Gene3D" id="3.40.30.10">
    <property type="entry name" value="Glutaredoxin"/>
    <property type="match status" value="1"/>
</dbReference>
<evidence type="ECO:0000256" key="9">
    <source>
        <dbReference type="ARBA" id="ARBA00037420"/>
    </source>
</evidence>
<dbReference type="GO" id="GO:0006979">
    <property type="term" value="P:response to oxidative stress"/>
    <property type="evidence" value="ECO:0007669"/>
    <property type="project" value="TreeGrafter"/>
</dbReference>
<comment type="subunit">
    <text evidence="10">Homodecamer. Pentamer of dimers that assemble into a ring structure.</text>
</comment>
<comment type="miscellaneous">
    <text evidence="10">The active site is a conserved redox-active cysteine residue, the peroxidatic cysteine (C(P)), which makes the nucleophilic attack on the peroxide substrate. The peroxide oxidizes the C(P)-SH to cysteine sulfenic acid (C(P)-SOH), which then reacts with another cysteine residue, the resolving cysteine (C(R)), to form a disulfide bridge. The disulfide is subsequently reduced by an appropriate electron donor to complete the catalytic cycle. Although the primary sequence of this enzyme is similar to those of the 1-Cys Prx6 enzymes, its catalytic properties resemble those of the typical 2-Cys Prxs and C(R) is provided by the other dimeric subunit to form an intersubunit disulfide. The disulfide is subsequently reduced by thioredoxin.</text>
</comment>
<dbReference type="InterPro" id="IPR050217">
    <property type="entry name" value="Peroxiredoxin"/>
</dbReference>
<comment type="subcellular location">
    <subcellularLocation>
        <location evidence="10">Cytoplasm</location>
    </subcellularLocation>
</comment>
<keyword evidence="6 10" id="KW-1015">Disulfide bond</keyword>
<feature type="domain" description="Thioredoxin" evidence="12">
    <location>
        <begin position="8"/>
        <end position="163"/>
    </location>
</feature>
<dbReference type="EC" id="1.11.1.24" evidence="10"/>
<dbReference type="NCBIfam" id="NF009668">
    <property type="entry name" value="PRK13189.1"/>
    <property type="match status" value="1"/>
</dbReference>
<evidence type="ECO:0000313" key="13">
    <source>
        <dbReference type="EMBL" id="MCZ8537877.1"/>
    </source>
</evidence>
<dbReference type="AlphaFoldDB" id="A0A9X3LH44"/>
<evidence type="ECO:0000256" key="4">
    <source>
        <dbReference type="ARBA" id="ARBA00022862"/>
    </source>
</evidence>
<evidence type="ECO:0000313" key="14">
    <source>
        <dbReference type="Proteomes" id="UP001152173"/>
    </source>
</evidence>
<reference evidence="13" key="1">
    <citation type="submission" date="2022-05" db="EMBL/GenBank/DDBJ databases">
        <authorList>
            <person name="Colautti A."/>
            <person name="Iacumin L."/>
        </authorList>
    </citation>
    <scope>NUCLEOTIDE SEQUENCE</scope>
    <source>
        <strain evidence="13">SK 55</strain>
    </source>
</reference>
<dbReference type="GO" id="GO:0045454">
    <property type="term" value="P:cell redox homeostasis"/>
    <property type="evidence" value="ECO:0007669"/>
    <property type="project" value="TreeGrafter"/>
</dbReference>
<gene>
    <name evidence="13" type="ORF">M9R32_11845</name>
</gene>
<keyword evidence="5 10" id="KW-0560">Oxidoreductase</keyword>
<feature type="disulfide bond" description="Alternate" evidence="10">
    <location>
        <begin position="210"/>
        <end position="216"/>
    </location>
</feature>
<keyword evidence="4 10" id="KW-0049">Antioxidant</keyword>
<feature type="disulfide bond" description="Interchain (with Cys-50); in linked form" evidence="10">
    <location>
        <position position="216"/>
    </location>
</feature>
<dbReference type="GO" id="GO:0033554">
    <property type="term" value="P:cellular response to stress"/>
    <property type="evidence" value="ECO:0007669"/>
    <property type="project" value="TreeGrafter"/>
</dbReference>
<dbReference type="Proteomes" id="UP001152173">
    <property type="component" value="Unassembled WGS sequence"/>
</dbReference>
<evidence type="ECO:0000256" key="3">
    <source>
        <dbReference type="ARBA" id="ARBA00022559"/>
    </source>
</evidence>
<dbReference type="Pfam" id="PF10417">
    <property type="entry name" value="1-cysPrx_C"/>
    <property type="match status" value="1"/>
</dbReference>
<dbReference type="RefSeq" id="WP_269926945.1">
    <property type="nucleotide sequence ID" value="NZ_JAMKBJ010000010.1"/>
</dbReference>
<organism evidence="13 14">
    <name type="scientific">Paenisporosarcina quisquiliarum</name>
    <dbReference type="NCBI Taxonomy" id="365346"/>
    <lineage>
        <taxon>Bacteria</taxon>
        <taxon>Bacillati</taxon>
        <taxon>Bacillota</taxon>
        <taxon>Bacilli</taxon>
        <taxon>Bacillales</taxon>
        <taxon>Caryophanaceae</taxon>
        <taxon>Paenisporosarcina</taxon>
    </lineage>
</organism>
<dbReference type="InterPro" id="IPR024706">
    <property type="entry name" value="Peroxiredoxin_AhpC-typ"/>
</dbReference>
<dbReference type="PANTHER" id="PTHR10681">
    <property type="entry name" value="THIOREDOXIN PEROXIDASE"/>
    <property type="match status" value="1"/>
</dbReference>
<feature type="active site" description="Cysteine sulfenic acid (-SOH) intermediate" evidence="10">
    <location>
        <position position="50"/>
    </location>
</feature>
<dbReference type="SUPFAM" id="SSF52833">
    <property type="entry name" value="Thioredoxin-like"/>
    <property type="match status" value="1"/>
</dbReference>
<evidence type="ECO:0000256" key="5">
    <source>
        <dbReference type="ARBA" id="ARBA00023002"/>
    </source>
</evidence>
<name>A0A9X3LH44_9BACL</name>
<evidence type="ECO:0000256" key="2">
    <source>
        <dbReference type="ARBA" id="ARBA00022490"/>
    </source>
</evidence>
<dbReference type="InterPro" id="IPR000866">
    <property type="entry name" value="AhpC/TSA"/>
</dbReference>
<dbReference type="GO" id="GO:0005829">
    <property type="term" value="C:cytosol"/>
    <property type="evidence" value="ECO:0007669"/>
    <property type="project" value="TreeGrafter"/>
</dbReference>
<evidence type="ECO:0000256" key="6">
    <source>
        <dbReference type="ARBA" id="ARBA00023157"/>
    </source>
</evidence>
<accession>A0A9X3LH44</accession>
<evidence type="ECO:0000256" key="8">
    <source>
        <dbReference type="ARBA" id="ARBA00025719"/>
    </source>
</evidence>
<evidence type="ECO:0000256" key="1">
    <source>
        <dbReference type="ARBA" id="ARBA00009796"/>
    </source>
</evidence>